<evidence type="ECO:0000313" key="5">
    <source>
        <dbReference type="Proteomes" id="UP000256899"/>
    </source>
</evidence>
<dbReference type="PROSITE" id="PS51186">
    <property type="entry name" value="GNAT"/>
    <property type="match status" value="1"/>
</dbReference>
<evidence type="ECO:0000256" key="2">
    <source>
        <dbReference type="ARBA" id="ARBA00023315"/>
    </source>
</evidence>
<reference evidence="5" key="1">
    <citation type="submission" date="2018-08" db="EMBL/GenBank/DDBJ databases">
        <title>Thalassotalea euphylliae genome.</title>
        <authorList>
            <person name="Summers S."/>
            <person name="Rice S.A."/>
            <person name="Freckelton M.L."/>
            <person name="Nedved B.T."/>
            <person name="Hadfield M.G."/>
        </authorList>
    </citation>
    <scope>NUCLEOTIDE SEQUENCE [LARGE SCALE GENOMIC DNA]</scope>
    <source>
        <strain evidence="5">H3</strain>
    </source>
</reference>
<gene>
    <name evidence="4" type="ORF">DXX94_00315</name>
</gene>
<feature type="domain" description="N-acetyltransferase" evidence="3">
    <location>
        <begin position="3"/>
        <end position="161"/>
    </location>
</feature>
<dbReference type="Pfam" id="PF00583">
    <property type="entry name" value="Acetyltransf_1"/>
    <property type="match status" value="1"/>
</dbReference>
<keyword evidence="1 4" id="KW-0808">Transferase</keyword>
<evidence type="ECO:0000256" key="1">
    <source>
        <dbReference type="ARBA" id="ARBA00022679"/>
    </source>
</evidence>
<dbReference type="EMBL" id="QUOT01000001">
    <property type="protein sequence ID" value="REL29299.1"/>
    <property type="molecule type" value="Genomic_DNA"/>
</dbReference>
<proteinExistence type="predicted"/>
<dbReference type="SUPFAM" id="SSF55729">
    <property type="entry name" value="Acyl-CoA N-acyltransferases (Nat)"/>
    <property type="match status" value="1"/>
</dbReference>
<evidence type="ECO:0000313" key="4">
    <source>
        <dbReference type="EMBL" id="REL29299.1"/>
    </source>
</evidence>
<sequence length="161" mass="17660">MTIEICKVDYHNAQQMAELIALLDQYAQDPMGGGEALSPDTKQNLAAALQQRNFMTSLIAYVDDQPAGLANCIESFSTFACKPILNIHDMAVNSEFRGLGLSQKLLAAVETLAREKGCSKVTLEVLSGNKVAMNAYEKFGFTGYELDPAMGKAEFWEKKLK</sequence>
<dbReference type="InterPro" id="IPR000182">
    <property type="entry name" value="GNAT_dom"/>
</dbReference>
<name>A0A3E0TXU3_9GAMM</name>
<dbReference type="InterPro" id="IPR016181">
    <property type="entry name" value="Acyl_CoA_acyltransferase"/>
</dbReference>
<dbReference type="CDD" id="cd04301">
    <property type="entry name" value="NAT_SF"/>
    <property type="match status" value="1"/>
</dbReference>
<accession>A0A3E0TXU3</accession>
<evidence type="ECO:0000259" key="3">
    <source>
        <dbReference type="PROSITE" id="PS51186"/>
    </source>
</evidence>
<dbReference type="InterPro" id="IPR050680">
    <property type="entry name" value="YpeA/RimI_acetyltransf"/>
</dbReference>
<dbReference type="RefSeq" id="WP_116013123.1">
    <property type="nucleotide sequence ID" value="NZ_QUOT01000001.1"/>
</dbReference>
<comment type="caution">
    <text evidence="4">The sequence shown here is derived from an EMBL/GenBank/DDBJ whole genome shotgun (WGS) entry which is preliminary data.</text>
</comment>
<dbReference type="Gene3D" id="3.40.630.30">
    <property type="match status" value="1"/>
</dbReference>
<keyword evidence="5" id="KW-1185">Reference proteome</keyword>
<dbReference type="Proteomes" id="UP000256899">
    <property type="component" value="Unassembled WGS sequence"/>
</dbReference>
<organism evidence="4 5">
    <name type="scientific">Thalassotalea euphylliae</name>
    <dbReference type="NCBI Taxonomy" id="1655234"/>
    <lineage>
        <taxon>Bacteria</taxon>
        <taxon>Pseudomonadati</taxon>
        <taxon>Pseudomonadota</taxon>
        <taxon>Gammaproteobacteria</taxon>
        <taxon>Alteromonadales</taxon>
        <taxon>Colwelliaceae</taxon>
        <taxon>Thalassotalea</taxon>
    </lineage>
</organism>
<dbReference type="PANTHER" id="PTHR43420">
    <property type="entry name" value="ACETYLTRANSFERASE"/>
    <property type="match status" value="1"/>
</dbReference>
<dbReference type="GO" id="GO:0016747">
    <property type="term" value="F:acyltransferase activity, transferring groups other than amino-acyl groups"/>
    <property type="evidence" value="ECO:0007669"/>
    <property type="project" value="InterPro"/>
</dbReference>
<dbReference type="AlphaFoldDB" id="A0A3E0TXU3"/>
<protein>
    <submittedName>
        <fullName evidence="4">GNAT family N-acetyltransferase</fullName>
    </submittedName>
</protein>
<keyword evidence="2" id="KW-0012">Acyltransferase</keyword>